<evidence type="ECO:0000256" key="1">
    <source>
        <dbReference type="ARBA" id="ARBA00022741"/>
    </source>
</evidence>
<evidence type="ECO:0000259" key="8">
    <source>
        <dbReference type="PROSITE" id="PS51192"/>
    </source>
</evidence>
<dbReference type="PROSITE" id="PS51192">
    <property type="entry name" value="HELICASE_ATP_BIND_1"/>
    <property type="match status" value="1"/>
</dbReference>
<keyword evidence="4 6" id="KW-0067">ATP-binding</keyword>
<dbReference type="PROSITE" id="PS51195">
    <property type="entry name" value="Q_MOTIF"/>
    <property type="match status" value="1"/>
</dbReference>
<evidence type="ECO:0000256" key="4">
    <source>
        <dbReference type="ARBA" id="ARBA00022840"/>
    </source>
</evidence>
<dbReference type="GO" id="GO:0003724">
    <property type="term" value="F:RNA helicase activity"/>
    <property type="evidence" value="ECO:0007669"/>
    <property type="project" value="InterPro"/>
</dbReference>
<dbReference type="InterPro" id="IPR050079">
    <property type="entry name" value="DEAD_box_RNA_helicase"/>
</dbReference>
<feature type="region of interest" description="Disordered" evidence="7">
    <location>
        <begin position="1"/>
        <end position="33"/>
    </location>
</feature>
<reference evidence="11" key="1">
    <citation type="submission" date="2018-01" db="EMBL/GenBank/DDBJ databases">
        <authorList>
            <person name="Mao J.F."/>
        </authorList>
    </citation>
    <scope>NUCLEOTIDE SEQUENCE</scope>
    <source>
        <strain evidence="11">Huo1</strain>
        <tissue evidence="11">Leaf</tissue>
    </source>
</reference>
<dbReference type="SUPFAM" id="SSF52540">
    <property type="entry name" value="P-loop containing nucleoside triphosphate hydrolases"/>
    <property type="match status" value="1"/>
</dbReference>
<evidence type="ECO:0000256" key="6">
    <source>
        <dbReference type="RuleBase" id="RU000492"/>
    </source>
</evidence>
<dbReference type="InterPro" id="IPR011545">
    <property type="entry name" value="DEAD/DEAH_box_helicase_dom"/>
</dbReference>
<organism evidence="11">
    <name type="scientific">Salvia splendens</name>
    <name type="common">Scarlet sage</name>
    <dbReference type="NCBI Taxonomy" id="180675"/>
    <lineage>
        <taxon>Eukaryota</taxon>
        <taxon>Viridiplantae</taxon>
        <taxon>Streptophyta</taxon>
        <taxon>Embryophyta</taxon>
        <taxon>Tracheophyta</taxon>
        <taxon>Spermatophyta</taxon>
        <taxon>Magnoliopsida</taxon>
        <taxon>eudicotyledons</taxon>
        <taxon>Gunneridae</taxon>
        <taxon>Pentapetalae</taxon>
        <taxon>asterids</taxon>
        <taxon>lamiids</taxon>
        <taxon>Lamiales</taxon>
        <taxon>Lamiaceae</taxon>
        <taxon>Nepetoideae</taxon>
        <taxon>Mentheae</taxon>
        <taxon>Salviinae</taxon>
        <taxon>Salvia</taxon>
        <taxon>Salvia subgen. Calosphace</taxon>
        <taxon>core Calosphace</taxon>
    </lineage>
</organism>
<name>A0A8X8ZKI4_SALSN</name>
<dbReference type="Gene3D" id="3.40.50.300">
    <property type="entry name" value="P-loop containing nucleotide triphosphate hydrolases"/>
    <property type="match status" value="2"/>
</dbReference>
<evidence type="ECO:0000259" key="9">
    <source>
        <dbReference type="PROSITE" id="PS51194"/>
    </source>
</evidence>
<evidence type="ECO:0000256" key="5">
    <source>
        <dbReference type="PROSITE-ProRule" id="PRU00552"/>
    </source>
</evidence>
<evidence type="ECO:0000313" key="12">
    <source>
        <dbReference type="Proteomes" id="UP000298416"/>
    </source>
</evidence>
<dbReference type="EMBL" id="PNBA02000011">
    <property type="protein sequence ID" value="KAG6407309.1"/>
    <property type="molecule type" value="Genomic_DNA"/>
</dbReference>
<feature type="region of interest" description="Disordered" evidence="7">
    <location>
        <begin position="485"/>
        <end position="518"/>
    </location>
</feature>
<protein>
    <recommendedName>
        <fullName evidence="13">ATP-dependent RNA helicase DDX47/RRP3</fullName>
    </recommendedName>
</protein>
<dbReference type="PROSITE" id="PS51194">
    <property type="entry name" value="HELICASE_CTER"/>
    <property type="match status" value="1"/>
</dbReference>
<dbReference type="InterPro" id="IPR000629">
    <property type="entry name" value="RNA-helicase_DEAD-box_CS"/>
</dbReference>
<evidence type="ECO:0000256" key="2">
    <source>
        <dbReference type="ARBA" id="ARBA00022801"/>
    </source>
</evidence>
<comment type="caution">
    <text evidence="11">The sequence shown here is derived from an EMBL/GenBank/DDBJ whole genome shotgun (WGS) entry which is preliminary data.</text>
</comment>
<dbReference type="PANTHER" id="PTHR47959">
    <property type="entry name" value="ATP-DEPENDENT RNA HELICASE RHLE-RELATED"/>
    <property type="match status" value="1"/>
</dbReference>
<dbReference type="CDD" id="cd18787">
    <property type="entry name" value="SF2_C_DEAD"/>
    <property type="match status" value="1"/>
</dbReference>
<dbReference type="GO" id="GO:0005524">
    <property type="term" value="F:ATP binding"/>
    <property type="evidence" value="ECO:0007669"/>
    <property type="project" value="UniProtKB-KW"/>
</dbReference>
<feature type="domain" description="Helicase C-terminal" evidence="9">
    <location>
        <begin position="283"/>
        <end position="460"/>
    </location>
</feature>
<evidence type="ECO:0000256" key="3">
    <source>
        <dbReference type="ARBA" id="ARBA00022806"/>
    </source>
</evidence>
<feature type="domain" description="DEAD-box RNA helicase Q" evidence="10">
    <location>
        <begin position="52"/>
        <end position="80"/>
    </location>
</feature>
<evidence type="ECO:0008006" key="13">
    <source>
        <dbReference type="Google" id="ProtNLM"/>
    </source>
</evidence>
<evidence type="ECO:0000256" key="7">
    <source>
        <dbReference type="SAM" id="MobiDB-lite"/>
    </source>
</evidence>
<proteinExistence type="inferred from homology"/>
<dbReference type="InterPro" id="IPR027417">
    <property type="entry name" value="P-loop_NTPase"/>
</dbReference>
<gene>
    <name evidence="11" type="ORF">SASPL_130296</name>
</gene>
<accession>A0A8X8ZKI4</accession>
<dbReference type="PANTHER" id="PTHR47959:SF24">
    <property type="entry name" value="ATP-DEPENDENT RNA HELICASE"/>
    <property type="match status" value="1"/>
</dbReference>
<keyword evidence="3 6" id="KW-0347">Helicase</keyword>
<keyword evidence="1 6" id="KW-0547">Nucleotide-binding</keyword>
<dbReference type="SMART" id="SM00490">
    <property type="entry name" value="HELICc"/>
    <property type="match status" value="1"/>
</dbReference>
<dbReference type="InterPro" id="IPR014014">
    <property type="entry name" value="RNA_helicase_DEAD_Q_motif"/>
</dbReference>
<evidence type="ECO:0000259" key="10">
    <source>
        <dbReference type="PROSITE" id="PS51195"/>
    </source>
</evidence>
<dbReference type="PROSITE" id="PS00039">
    <property type="entry name" value="DEAD_ATP_HELICASE"/>
    <property type="match status" value="1"/>
</dbReference>
<dbReference type="AlphaFoldDB" id="A0A8X8ZKI4"/>
<dbReference type="GO" id="GO:0005829">
    <property type="term" value="C:cytosol"/>
    <property type="evidence" value="ECO:0007669"/>
    <property type="project" value="TreeGrafter"/>
</dbReference>
<keyword evidence="12" id="KW-1185">Reference proteome</keyword>
<dbReference type="InterPro" id="IPR014001">
    <property type="entry name" value="Helicase_ATP-bd"/>
</dbReference>
<feature type="compositionally biased region" description="Basic residues" evidence="7">
    <location>
        <begin position="498"/>
        <end position="509"/>
    </location>
</feature>
<reference evidence="11" key="2">
    <citation type="submission" date="2020-08" db="EMBL/GenBank/DDBJ databases">
        <title>Plant Genome Project.</title>
        <authorList>
            <person name="Zhang R.-G."/>
        </authorList>
    </citation>
    <scope>NUCLEOTIDE SEQUENCE</scope>
    <source>
        <strain evidence="11">Huo1</strain>
        <tissue evidence="11">Leaf</tissue>
    </source>
</reference>
<dbReference type="SMART" id="SM00487">
    <property type="entry name" value="DEXDc"/>
    <property type="match status" value="1"/>
</dbReference>
<dbReference type="GO" id="GO:0003676">
    <property type="term" value="F:nucleic acid binding"/>
    <property type="evidence" value="ECO:0007669"/>
    <property type="project" value="InterPro"/>
</dbReference>
<feature type="short sequence motif" description="Q motif" evidence="5">
    <location>
        <begin position="52"/>
        <end position="80"/>
    </location>
</feature>
<feature type="compositionally biased region" description="Basic and acidic residues" evidence="7">
    <location>
        <begin position="485"/>
        <end position="497"/>
    </location>
</feature>
<feature type="domain" description="Helicase ATP-binding" evidence="8">
    <location>
        <begin position="83"/>
        <end position="256"/>
    </location>
</feature>
<dbReference type="Pfam" id="PF00271">
    <property type="entry name" value="Helicase_C"/>
    <property type="match status" value="1"/>
</dbReference>
<dbReference type="Proteomes" id="UP000298416">
    <property type="component" value="Unassembled WGS sequence"/>
</dbReference>
<dbReference type="CDD" id="cd17955">
    <property type="entry name" value="DEADc_DDX49"/>
    <property type="match status" value="1"/>
</dbReference>
<evidence type="ECO:0000313" key="11">
    <source>
        <dbReference type="EMBL" id="KAG6407309.1"/>
    </source>
</evidence>
<dbReference type="GO" id="GO:0016787">
    <property type="term" value="F:hydrolase activity"/>
    <property type="evidence" value="ECO:0007669"/>
    <property type="project" value="UniProtKB-KW"/>
</dbReference>
<dbReference type="Pfam" id="PF00270">
    <property type="entry name" value="DEAD"/>
    <property type="match status" value="1"/>
</dbReference>
<comment type="similarity">
    <text evidence="6">Belongs to the DEAD box helicase family.</text>
</comment>
<keyword evidence="2 6" id="KW-0378">Hydrolase</keyword>
<sequence length="518" mass="58476">MEEEIQLEPSFQLFSRKKKKSTTKINNPPPPATATVKELEKVLNPNPTPAHVTFSDLGLAEWAVNTCKELKMKHPTPVQYHCIPKILAGRDVLGLAQTGSGKTAAFVLPILQRLAEDPYGVFALVVTPTRELAHQLADQFKALGSGLGLRCVEIVGGMDMITQSRSLMQRPHVVVATPGRIKFLLEQNPDLPAIFSRTKFLVLDEADRVMDINFEAELRVIFQCLPKKRQTLLFTATMSSNLQTLLELSANKTYFYAAYEGFKTVESLKQQYIFIPKNVRDVYLLHILNKMKEMGVRSAMIFVSTCRSCELLSLLLEQLDLEVAALHSYKSQSLRLSALHKFKSGQVPILIATDVANRGLDIPTVDLVINYDIPRYPEDYIHRVGRTARVGRGGLALSFITKLPLKSDHITLPNEYTCSCARFCSMMLPSSGNDVDLVHKIEDLIGKKFDEFECKEKDVLEDITKVYKARRVIVMKMMDSGFEEKALSRKEQKSRTKEIRRKSKKRKRGKAIEVSQDS</sequence>
<dbReference type="InterPro" id="IPR001650">
    <property type="entry name" value="Helicase_C-like"/>
</dbReference>